<dbReference type="OrthoDB" id="5770315at2"/>
<dbReference type="AlphaFoldDB" id="A0A430KLF9"/>
<accession>A0A430KLF9</accession>
<name>A0A430KLF9_9GAMM</name>
<dbReference type="EMBL" id="RQXW01000027">
    <property type="protein sequence ID" value="RTE64319.1"/>
    <property type="molecule type" value="Genomic_DNA"/>
</dbReference>
<gene>
    <name evidence="1" type="ORF">EH243_18045</name>
</gene>
<protein>
    <submittedName>
        <fullName evidence="1">Uncharacterized protein</fullName>
    </submittedName>
</protein>
<evidence type="ECO:0000313" key="2">
    <source>
        <dbReference type="Proteomes" id="UP000283087"/>
    </source>
</evidence>
<organism evidence="1 2">
    <name type="scientific">Amphritea opalescens</name>
    <dbReference type="NCBI Taxonomy" id="2490544"/>
    <lineage>
        <taxon>Bacteria</taxon>
        <taxon>Pseudomonadati</taxon>
        <taxon>Pseudomonadota</taxon>
        <taxon>Gammaproteobacteria</taxon>
        <taxon>Oceanospirillales</taxon>
        <taxon>Oceanospirillaceae</taxon>
        <taxon>Amphritea</taxon>
    </lineage>
</organism>
<comment type="caution">
    <text evidence="1">The sequence shown here is derived from an EMBL/GenBank/DDBJ whole genome shotgun (WGS) entry which is preliminary data.</text>
</comment>
<reference evidence="1 2" key="1">
    <citation type="submission" date="2018-11" db="EMBL/GenBank/DDBJ databases">
        <title>The draft genome sequence of Amphritea opalescens ANRC-JH13T.</title>
        <authorList>
            <person name="Fang Z."/>
            <person name="Zhang Y."/>
            <person name="Han X."/>
        </authorList>
    </citation>
    <scope>NUCLEOTIDE SEQUENCE [LARGE SCALE GENOMIC DNA]</scope>
    <source>
        <strain evidence="1 2">ANRC-JH13</strain>
    </source>
</reference>
<keyword evidence="2" id="KW-1185">Reference proteome</keyword>
<sequence length="93" mass="10275">MNLDKARSRIAKQVKKVSKGYPQIAIKYFGTADCATQVMVEFIEEEGAQPQSQTFEGTTDVRKDEVIQTTLVKIIERANANTVTEVTDVAPIA</sequence>
<evidence type="ECO:0000313" key="1">
    <source>
        <dbReference type="EMBL" id="RTE64319.1"/>
    </source>
</evidence>
<proteinExistence type="predicted"/>
<dbReference type="Proteomes" id="UP000283087">
    <property type="component" value="Unassembled WGS sequence"/>
</dbReference>
<dbReference type="RefSeq" id="WP_126160056.1">
    <property type="nucleotide sequence ID" value="NZ_RQXW01000027.1"/>
</dbReference>